<dbReference type="Pfam" id="PF00999">
    <property type="entry name" value="Na_H_Exchanger"/>
    <property type="match status" value="1"/>
</dbReference>
<dbReference type="InterPro" id="IPR038770">
    <property type="entry name" value="Na+/solute_symporter_sf"/>
</dbReference>
<evidence type="ECO:0000256" key="5">
    <source>
        <dbReference type="SAM" id="Phobius"/>
    </source>
</evidence>
<evidence type="ECO:0000313" key="7">
    <source>
        <dbReference type="EMBL" id="ERP31757.1"/>
    </source>
</evidence>
<feature type="transmembrane region" description="Helical" evidence="5">
    <location>
        <begin position="152"/>
        <end position="171"/>
    </location>
</feature>
<feature type="transmembrane region" description="Helical" evidence="5">
    <location>
        <begin position="363"/>
        <end position="383"/>
    </location>
</feature>
<feature type="transmembrane region" description="Helical" evidence="5">
    <location>
        <begin position="29"/>
        <end position="52"/>
    </location>
</feature>
<comment type="caution">
    <text evidence="7">The sequence shown here is derived from an EMBL/GenBank/DDBJ whole genome shotgun (WGS) entry which is preliminary data.</text>
</comment>
<evidence type="ECO:0000313" key="8">
    <source>
        <dbReference type="Proteomes" id="UP000017148"/>
    </source>
</evidence>
<evidence type="ECO:0000256" key="2">
    <source>
        <dbReference type="ARBA" id="ARBA00022692"/>
    </source>
</evidence>
<dbReference type="InterPro" id="IPR006153">
    <property type="entry name" value="Cation/H_exchanger_TM"/>
</dbReference>
<feature type="transmembrane region" description="Helical" evidence="5">
    <location>
        <begin position="58"/>
        <end position="74"/>
    </location>
</feature>
<feature type="transmembrane region" description="Helical" evidence="5">
    <location>
        <begin position="274"/>
        <end position="296"/>
    </location>
</feature>
<evidence type="ECO:0000256" key="3">
    <source>
        <dbReference type="ARBA" id="ARBA00022989"/>
    </source>
</evidence>
<dbReference type="PANTHER" id="PTHR31102">
    <property type="match status" value="1"/>
</dbReference>
<dbReference type="GO" id="GO:0015297">
    <property type="term" value="F:antiporter activity"/>
    <property type="evidence" value="ECO:0007669"/>
    <property type="project" value="InterPro"/>
</dbReference>
<feature type="transmembrane region" description="Helical" evidence="5">
    <location>
        <begin position="86"/>
        <end position="105"/>
    </location>
</feature>
<evidence type="ECO:0000259" key="6">
    <source>
        <dbReference type="Pfam" id="PF00999"/>
    </source>
</evidence>
<keyword evidence="3 5" id="KW-1133">Transmembrane helix</keyword>
<evidence type="ECO:0000256" key="1">
    <source>
        <dbReference type="ARBA" id="ARBA00004141"/>
    </source>
</evidence>
<feature type="transmembrane region" description="Helical" evidence="5">
    <location>
        <begin position="6"/>
        <end position="22"/>
    </location>
</feature>
<keyword evidence="2 5" id="KW-0812">Transmembrane</keyword>
<sequence length="395" mass="42200">MDLNTTLFLLICGGYFFGLFFDRLKLPSILGMLIFGIFASLTIGNYASPLLWEVEPSLKSFALTIILLRAGLGIKKESLRKNGTSALLMSFLPATLETIVLTLALHSLLSFSLLTALLTATMLTAVSPAVIVPAMLDLTARNRGNKKDIPSLILAGASIDDVLAITLFSLLLHGLTGEAFSPQEIALMTPLALVTAVVAGAFVGRVSIYYFSKHPEKVRDTEKVLLLLVGAFFLISLGEIIHIASLLAIMTAGFIILEKNSDIAARIAEKLSKIWVFAEIILFVLIGFSLDLSAALYAGPRGVLIILIGVSVRSIGVWISTIPSRHLTKKERLFCVCAYIPKATVQAALGGVALSHGLPEGDIILALAVISILITAPVGLIGIRLGSTYLLTDES</sequence>
<dbReference type="STRING" id="1313304.CALK_1198"/>
<feature type="transmembrane region" description="Helical" evidence="5">
    <location>
        <begin position="111"/>
        <end position="132"/>
    </location>
</feature>
<protein>
    <submittedName>
        <fullName evidence="7">NhaP-type Na+(K+)/H+ antiporter</fullName>
    </submittedName>
</protein>
<organism evidence="7 8">
    <name type="scientific">Chitinivibrio alkaliphilus ACht1</name>
    <dbReference type="NCBI Taxonomy" id="1313304"/>
    <lineage>
        <taxon>Bacteria</taxon>
        <taxon>Pseudomonadati</taxon>
        <taxon>Fibrobacterota</taxon>
        <taxon>Chitinivibrionia</taxon>
        <taxon>Chitinivibrionales</taxon>
        <taxon>Chitinivibrionaceae</taxon>
        <taxon>Chitinivibrio</taxon>
    </lineage>
</organism>
<dbReference type="GO" id="GO:0016020">
    <property type="term" value="C:membrane"/>
    <property type="evidence" value="ECO:0007669"/>
    <property type="project" value="UniProtKB-SubCell"/>
</dbReference>
<dbReference type="EMBL" id="ASJR01000009">
    <property type="protein sequence ID" value="ERP31757.1"/>
    <property type="molecule type" value="Genomic_DNA"/>
</dbReference>
<proteinExistence type="predicted"/>
<name>U7D9J3_9BACT</name>
<comment type="subcellular location">
    <subcellularLocation>
        <location evidence="1">Membrane</location>
        <topology evidence="1">Multi-pass membrane protein</topology>
    </subcellularLocation>
</comment>
<dbReference type="OrthoDB" id="9790604at2"/>
<reference evidence="7 8" key="1">
    <citation type="journal article" date="2013" name="Environ. Microbiol.">
        <title>Genome analysis of Chitinivibrio alkaliphilus gen. nov., sp. nov., a novel extremely haloalkaliphilic anaerobic chitinolytic bacterium from the candidate phylum Termite Group 3.</title>
        <authorList>
            <person name="Sorokin D.Y."/>
            <person name="Gumerov V.M."/>
            <person name="Rakitin A.L."/>
            <person name="Beletsky A.V."/>
            <person name="Damste J.S."/>
            <person name="Muyzer G."/>
            <person name="Mardanov A.V."/>
            <person name="Ravin N.V."/>
        </authorList>
    </citation>
    <scope>NUCLEOTIDE SEQUENCE [LARGE SCALE GENOMIC DNA]</scope>
    <source>
        <strain evidence="7 8">ACht1</strain>
    </source>
</reference>
<dbReference type="Proteomes" id="UP000017148">
    <property type="component" value="Unassembled WGS sequence"/>
</dbReference>
<keyword evidence="4 5" id="KW-0472">Membrane</keyword>
<dbReference type="InterPro" id="IPR051843">
    <property type="entry name" value="CPA1_transporter"/>
</dbReference>
<dbReference type="Gene3D" id="1.20.1530.20">
    <property type="match status" value="1"/>
</dbReference>
<feature type="transmembrane region" description="Helical" evidence="5">
    <location>
        <begin position="303"/>
        <end position="322"/>
    </location>
</feature>
<dbReference type="GO" id="GO:1902600">
    <property type="term" value="P:proton transmembrane transport"/>
    <property type="evidence" value="ECO:0007669"/>
    <property type="project" value="InterPro"/>
</dbReference>
<dbReference type="PATRIC" id="fig|1313304.3.peg.1145"/>
<dbReference type="PANTHER" id="PTHR31102:SF1">
    <property type="entry name" value="CATION_H+ EXCHANGER DOMAIN-CONTAINING PROTEIN"/>
    <property type="match status" value="1"/>
</dbReference>
<gene>
    <name evidence="7" type="ORF">CALK_1198</name>
</gene>
<dbReference type="AlphaFoldDB" id="U7D9J3"/>
<keyword evidence="8" id="KW-1185">Reference proteome</keyword>
<feature type="transmembrane region" description="Helical" evidence="5">
    <location>
        <begin position="224"/>
        <end position="254"/>
    </location>
</feature>
<evidence type="ECO:0000256" key="4">
    <source>
        <dbReference type="ARBA" id="ARBA00023136"/>
    </source>
</evidence>
<accession>U7D9J3</accession>
<feature type="transmembrane region" description="Helical" evidence="5">
    <location>
        <begin position="191"/>
        <end position="212"/>
    </location>
</feature>
<feature type="domain" description="Cation/H+ exchanger transmembrane" evidence="6">
    <location>
        <begin position="15"/>
        <end position="378"/>
    </location>
</feature>
<dbReference type="eggNOG" id="COG0025">
    <property type="taxonomic scope" value="Bacteria"/>
</dbReference>